<dbReference type="EMBL" id="LR778301">
    <property type="protein sequence ID" value="CAB1367449.1"/>
    <property type="molecule type" value="Genomic_DNA"/>
</dbReference>
<dbReference type="Pfam" id="PF01553">
    <property type="entry name" value="Acyltransferase"/>
    <property type="match status" value="1"/>
</dbReference>
<dbReference type="KEGG" id="doe:DENOEST_0277"/>
<dbReference type="AlphaFoldDB" id="A0A6S6XX79"/>
<sequence>MGLLRTPARLALRLLGWRLLDLPARPDKAVVLGYPHTSNWDFPLCLLALAALELDAHWAGKDTLFRPPFGALMRGLGGIPVNRREPTGFVTRIAAAFSRQPRFNLVIAPEGTRSLREGWKSGFYRIAMEAEVPVILGTIDYGRRELGLMACIHLTGDEDADMARIAAHYSDRRGLHPELASPVRLL</sequence>
<proteinExistence type="predicted"/>
<gene>
    <name evidence="5" type="ORF">DENOEST_0277</name>
</gene>
<evidence type="ECO:0000259" key="4">
    <source>
        <dbReference type="SMART" id="SM00563"/>
    </source>
</evidence>
<dbReference type="InterPro" id="IPR002123">
    <property type="entry name" value="Plipid/glycerol_acylTrfase"/>
</dbReference>
<reference evidence="5 6" key="1">
    <citation type="submission" date="2020-03" db="EMBL/GenBank/DDBJ databases">
        <authorList>
            <consortium name="Genoscope - CEA"/>
            <person name="William W."/>
        </authorList>
    </citation>
    <scope>NUCLEOTIDE SEQUENCE [LARGE SCALE GENOMIC DNA]</scope>
    <source>
        <strain evidence="6">DSM 16959</strain>
    </source>
</reference>
<evidence type="ECO:0000256" key="2">
    <source>
        <dbReference type="ARBA" id="ARBA00022679"/>
    </source>
</evidence>
<keyword evidence="2 5" id="KW-0808">Transferase</keyword>
<dbReference type="OrthoDB" id="9796839at2"/>
<dbReference type="Proteomes" id="UP000515733">
    <property type="component" value="Chromosome"/>
</dbReference>
<dbReference type="SUPFAM" id="SSF69593">
    <property type="entry name" value="Glycerol-3-phosphate (1)-acyltransferase"/>
    <property type="match status" value="1"/>
</dbReference>
<dbReference type="GO" id="GO:0006654">
    <property type="term" value="P:phosphatidic acid biosynthetic process"/>
    <property type="evidence" value="ECO:0007669"/>
    <property type="project" value="TreeGrafter"/>
</dbReference>
<dbReference type="SMART" id="SM00563">
    <property type="entry name" value="PlsC"/>
    <property type="match status" value="1"/>
</dbReference>
<protein>
    <submittedName>
        <fullName evidence="5">Phospholipid/glycerol acyltransferase</fullName>
    </submittedName>
</protein>
<comment type="pathway">
    <text evidence="1">Lipid metabolism.</text>
</comment>
<name>A0A6S6XX79_9PROT</name>
<keyword evidence="6" id="KW-1185">Reference proteome</keyword>
<organism evidence="5 6">
    <name type="scientific">Denitratisoma oestradiolicum</name>
    <dbReference type="NCBI Taxonomy" id="311182"/>
    <lineage>
        <taxon>Bacteria</taxon>
        <taxon>Pseudomonadati</taxon>
        <taxon>Pseudomonadota</taxon>
        <taxon>Betaproteobacteria</taxon>
        <taxon>Nitrosomonadales</taxon>
        <taxon>Sterolibacteriaceae</taxon>
        <taxon>Denitratisoma</taxon>
    </lineage>
</organism>
<feature type="domain" description="Phospholipid/glycerol acyltransferase" evidence="4">
    <location>
        <begin position="30"/>
        <end position="142"/>
    </location>
</feature>
<evidence type="ECO:0000256" key="3">
    <source>
        <dbReference type="ARBA" id="ARBA00023315"/>
    </source>
</evidence>
<dbReference type="PANTHER" id="PTHR10434">
    <property type="entry name" value="1-ACYL-SN-GLYCEROL-3-PHOSPHATE ACYLTRANSFERASE"/>
    <property type="match status" value="1"/>
</dbReference>
<accession>A0A6S6XX79</accession>
<evidence type="ECO:0000313" key="5">
    <source>
        <dbReference type="EMBL" id="CAB1367449.1"/>
    </source>
</evidence>
<dbReference type="PANTHER" id="PTHR10434:SF9">
    <property type="entry name" value="PHOSPHOLIPID_GLYCEROL ACYLTRANSFERASE DOMAIN-CONTAINING PROTEIN"/>
    <property type="match status" value="1"/>
</dbReference>
<evidence type="ECO:0000313" key="6">
    <source>
        <dbReference type="Proteomes" id="UP000515733"/>
    </source>
</evidence>
<evidence type="ECO:0000256" key="1">
    <source>
        <dbReference type="ARBA" id="ARBA00005189"/>
    </source>
</evidence>
<dbReference type="GO" id="GO:0003841">
    <property type="term" value="F:1-acylglycerol-3-phosphate O-acyltransferase activity"/>
    <property type="evidence" value="ECO:0007669"/>
    <property type="project" value="TreeGrafter"/>
</dbReference>
<keyword evidence="3 5" id="KW-0012">Acyltransferase</keyword>